<protein>
    <recommendedName>
        <fullName evidence="4">DUF1618 domain-containing protein</fullName>
    </recommendedName>
</protein>
<feature type="non-terminal residue" evidence="1">
    <location>
        <position position="1"/>
    </location>
</feature>
<evidence type="ECO:0000313" key="1">
    <source>
        <dbReference type="EMBL" id="PNT63286.1"/>
    </source>
</evidence>
<gene>
    <name evidence="1" type="ORF">BRADI_4g13807v3</name>
</gene>
<evidence type="ECO:0000313" key="3">
    <source>
        <dbReference type="Proteomes" id="UP000008810"/>
    </source>
</evidence>
<organism evidence="1">
    <name type="scientific">Brachypodium distachyon</name>
    <name type="common">Purple false brome</name>
    <name type="synonym">Trachynia distachya</name>
    <dbReference type="NCBI Taxonomy" id="15368"/>
    <lineage>
        <taxon>Eukaryota</taxon>
        <taxon>Viridiplantae</taxon>
        <taxon>Streptophyta</taxon>
        <taxon>Embryophyta</taxon>
        <taxon>Tracheophyta</taxon>
        <taxon>Spermatophyta</taxon>
        <taxon>Magnoliopsida</taxon>
        <taxon>Liliopsida</taxon>
        <taxon>Poales</taxon>
        <taxon>Poaceae</taxon>
        <taxon>BOP clade</taxon>
        <taxon>Pooideae</taxon>
        <taxon>Stipodae</taxon>
        <taxon>Brachypodieae</taxon>
        <taxon>Brachypodium</taxon>
    </lineage>
</organism>
<reference evidence="2" key="3">
    <citation type="submission" date="2018-08" db="UniProtKB">
        <authorList>
            <consortium name="EnsemblPlants"/>
        </authorList>
    </citation>
    <scope>IDENTIFICATION</scope>
    <source>
        <strain evidence="2">cv. Bd21</strain>
    </source>
</reference>
<name>A0A2K2CMN9_BRADI</name>
<accession>A0A2K2CMN9</accession>
<proteinExistence type="predicted"/>
<feature type="non-terminal residue" evidence="1">
    <location>
        <position position="419"/>
    </location>
</feature>
<dbReference type="AlphaFoldDB" id="A0A2K2CMN9"/>
<evidence type="ECO:0008006" key="4">
    <source>
        <dbReference type="Google" id="ProtNLM"/>
    </source>
</evidence>
<dbReference type="InParanoid" id="A0A2K2CMN9"/>
<dbReference type="PANTHER" id="PTHR33086">
    <property type="entry name" value="OS05G0468200 PROTEIN-RELATED"/>
    <property type="match status" value="1"/>
</dbReference>
<keyword evidence="3" id="KW-1185">Reference proteome</keyword>
<reference evidence="1" key="2">
    <citation type="submission" date="2017-06" db="EMBL/GenBank/DDBJ databases">
        <title>WGS assembly of Brachypodium distachyon.</title>
        <authorList>
            <consortium name="The International Brachypodium Initiative"/>
            <person name="Lucas S."/>
            <person name="Harmon-Smith M."/>
            <person name="Lail K."/>
            <person name="Tice H."/>
            <person name="Grimwood J."/>
            <person name="Bruce D."/>
            <person name="Barry K."/>
            <person name="Shu S."/>
            <person name="Lindquist E."/>
            <person name="Wang M."/>
            <person name="Pitluck S."/>
            <person name="Vogel J.P."/>
            <person name="Garvin D.F."/>
            <person name="Mockler T.C."/>
            <person name="Schmutz J."/>
            <person name="Rokhsar D."/>
            <person name="Bevan M.W."/>
        </authorList>
    </citation>
    <scope>NUCLEOTIDE SEQUENCE</scope>
    <source>
        <strain evidence="1">Bd21</strain>
    </source>
</reference>
<dbReference type="PANTHER" id="PTHR33086:SF10">
    <property type="entry name" value="DUF1618 DOMAIN-CONTAINING PROTEIN"/>
    <property type="match status" value="1"/>
</dbReference>
<dbReference type="Gramene" id="PNT63286">
    <property type="protein sequence ID" value="PNT63286"/>
    <property type="gene ID" value="BRADI_4g13807v3"/>
</dbReference>
<dbReference type="Proteomes" id="UP000008810">
    <property type="component" value="Chromosome 4"/>
</dbReference>
<dbReference type="EMBL" id="CM000883">
    <property type="protein sequence ID" value="PNT63286.1"/>
    <property type="molecule type" value="Genomic_DNA"/>
</dbReference>
<sequence length="419" mass="45277">RCWTWYLLSKTAAAAGPAPGPAVAFASPPSISRLCVPQHLAKHSCGLPLPDPDDDVVRLLAVQACCASQNGLLLFNVQDIRAAAPILARQGAEQGGNHVRRFTGLADPGQLPGMTHYVFNPCNRDFILAGFKLGLLTQADAAGGFGPPDRYAVAEMEAHLGLMLRFLSETGEWEIVQGSPCQLPAGRRLLPNQEAVAWSGRLWWVDLAFGAVCAEPFSDRPEPHFVQLPSGSVLPADMGEKAFREALRRGTHLPDAEGNVSQVEPFVLSSFKLDTDCGGWTLEHRVALSRLWADGGHPWLPLQGGTTPLISALDMAESNVVYISVGKHIVGVDMHKGEVTGDCPAGGGHPVLRCIITPWLATTRIPGKKDVMKKDTLADVLVRSDRCGEMKVPTDASLLTHSYYLSYNHIFSTYISYSL</sequence>
<dbReference type="EnsemblPlants" id="PNT63286">
    <property type="protein sequence ID" value="PNT63286"/>
    <property type="gene ID" value="BRADI_4g13807v3"/>
</dbReference>
<reference evidence="1 2" key="1">
    <citation type="journal article" date="2010" name="Nature">
        <title>Genome sequencing and analysis of the model grass Brachypodium distachyon.</title>
        <authorList>
            <consortium name="International Brachypodium Initiative"/>
        </authorList>
    </citation>
    <scope>NUCLEOTIDE SEQUENCE [LARGE SCALE GENOMIC DNA]</scope>
    <source>
        <strain evidence="1 2">Bd21</strain>
    </source>
</reference>
<evidence type="ECO:0000313" key="2">
    <source>
        <dbReference type="EnsemblPlants" id="PNT63286"/>
    </source>
</evidence>